<accession>A0AB74CAR9</accession>
<gene>
    <name evidence="1" type="ORF">CA14_002668</name>
</gene>
<proteinExistence type="predicted"/>
<evidence type="ECO:0000313" key="1">
    <source>
        <dbReference type="EMBL" id="RMZ42780.1"/>
    </source>
</evidence>
<dbReference type="AlphaFoldDB" id="A0AB74CAR9"/>
<sequence>MHLVYTATRTPEYFHQVRAFPSSFAIFSRSWDMIPEPPGTFLPADARLDKACEKAIEYGYEWLWTESSCVTNTRKHNLWKSIFELYRMASLCFVYLSDIEKVADWGQSKWFQHAYTLPELVASNEIIFFTKTGKVVGRKSDLCKELSSTTGIEEAVLRNPEKVQSCSAAKRMSWASLRDAKEVGKEDLAYCLIGIFLVPDLSVRFNGLTNAMLSLQLEIMKEYQDDLSIFEWQHTDINDPCTNGLLAGSPFQFHLCGDIKTCNNGSKINLASDSNGMFSIHGLIVSQPLGRIGLVLNSYHSDIRPRMYPCIHLSTVPPESPESPESPEVECRRMDISKVYCISAADAMKTPMAQGTIYIREDGTAFIQ</sequence>
<name>A0AB74CAR9_ASPFL</name>
<protein>
    <recommendedName>
        <fullName evidence="3">Heterokaryon incompatibility domain-containing protein</fullName>
    </recommendedName>
</protein>
<evidence type="ECO:0000313" key="2">
    <source>
        <dbReference type="Proteomes" id="UP000275480"/>
    </source>
</evidence>
<comment type="caution">
    <text evidence="1">The sequence shown here is derived from an EMBL/GenBank/DDBJ whole genome shotgun (WGS) entry which is preliminary data.</text>
</comment>
<reference evidence="1 2" key="1">
    <citation type="submission" date="2018-07" db="EMBL/GenBank/DDBJ databases">
        <title>Identification of spontaneous genetic mutation associated with occurrence of a yellow conidial color mutant of Aspergillus flavus.</title>
        <authorList>
            <person name="Chang P.-K."/>
            <person name="Mack B.M."/>
            <person name="Scharfenstein L."/>
            <person name="Gilbert M.K."/>
        </authorList>
    </citation>
    <scope>NUCLEOTIDE SEQUENCE [LARGE SCALE GENOMIC DNA]</scope>
    <source>
        <strain evidence="1 2">CA14</strain>
    </source>
</reference>
<dbReference type="PANTHER" id="PTHR10622">
    <property type="entry name" value="HET DOMAIN-CONTAINING PROTEIN"/>
    <property type="match status" value="1"/>
</dbReference>
<organism evidence="1 2">
    <name type="scientific">Aspergillus flavus</name>
    <dbReference type="NCBI Taxonomy" id="5059"/>
    <lineage>
        <taxon>Eukaryota</taxon>
        <taxon>Fungi</taxon>
        <taxon>Dikarya</taxon>
        <taxon>Ascomycota</taxon>
        <taxon>Pezizomycotina</taxon>
        <taxon>Eurotiomycetes</taxon>
        <taxon>Eurotiomycetidae</taxon>
        <taxon>Eurotiales</taxon>
        <taxon>Aspergillaceae</taxon>
        <taxon>Aspergillus</taxon>
        <taxon>Aspergillus subgen. Circumdati</taxon>
    </lineage>
</organism>
<dbReference type="EMBL" id="QQZZ01000104">
    <property type="protein sequence ID" value="RMZ42780.1"/>
    <property type="molecule type" value="Genomic_DNA"/>
</dbReference>
<dbReference type="PANTHER" id="PTHR10622:SF10">
    <property type="entry name" value="HET DOMAIN-CONTAINING PROTEIN"/>
    <property type="match status" value="1"/>
</dbReference>
<evidence type="ECO:0008006" key="3">
    <source>
        <dbReference type="Google" id="ProtNLM"/>
    </source>
</evidence>
<dbReference type="Proteomes" id="UP000275480">
    <property type="component" value="Unassembled WGS sequence"/>
</dbReference>